<organism evidence="1 2">
    <name type="scientific">Candidatus Segetimicrobium genomatis</name>
    <dbReference type="NCBI Taxonomy" id="2569760"/>
    <lineage>
        <taxon>Bacteria</taxon>
        <taxon>Bacillati</taxon>
        <taxon>Candidatus Sysuimicrobiota</taxon>
        <taxon>Candidatus Sysuimicrobiia</taxon>
        <taxon>Candidatus Sysuimicrobiales</taxon>
        <taxon>Candidatus Segetimicrobiaceae</taxon>
        <taxon>Candidatus Segetimicrobium</taxon>
    </lineage>
</organism>
<proteinExistence type="predicted"/>
<dbReference type="AlphaFoldDB" id="A0A537KEG7"/>
<protein>
    <recommendedName>
        <fullName evidence="3">Swt1-like HEPN domain-containing protein</fullName>
    </recommendedName>
</protein>
<accession>A0A537KEG7</accession>
<dbReference type="EMBL" id="VBAK01000007">
    <property type="protein sequence ID" value="TMI94161.1"/>
    <property type="molecule type" value="Genomic_DNA"/>
</dbReference>
<gene>
    <name evidence="1" type="ORF">E6H00_00185</name>
</gene>
<dbReference type="Proteomes" id="UP000318509">
    <property type="component" value="Unassembled WGS sequence"/>
</dbReference>
<comment type="caution">
    <text evidence="1">The sequence shown here is derived from an EMBL/GenBank/DDBJ whole genome shotgun (WGS) entry which is preliminary data.</text>
</comment>
<evidence type="ECO:0000313" key="1">
    <source>
        <dbReference type="EMBL" id="TMI94161.1"/>
    </source>
</evidence>
<sequence>MALYGLSEADLREYCRRVMESLELWLRRLIDDVLTPTYGADYLNAQDDHGNYIINREVRENVAQRKRQEPQRYARLIDAALLDDEIKILCHQQLYGYFRAALEGAFPDGTTEARTFLTRLVEPRNRLSHANPISVRQAERVICYSNDVIDSLKEYYGAVGRAAEYNVPSVIRAVDSFGNVALPNQQHNPEIFDYRKNQAHELRPGQTISVEVEIDPAFSPGQYAIVWEWDSARLMDCNKVTILIERSHVSELFTIECKVVSNEDWHKYRYYDHRVVFMYRVLPPLEGAAPTRSTRS</sequence>
<reference evidence="1 2" key="1">
    <citation type="journal article" date="2019" name="Nat. Microbiol.">
        <title>Mediterranean grassland soil C-N compound turnover is dependent on rainfall and depth, and is mediated by genomically divergent microorganisms.</title>
        <authorList>
            <person name="Diamond S."/>
            <person name="Andeer P.F."/>
            <person name="Li Z."/>
            <person name="Crits-Christoph A."/>
            <person name="Burstein D."/>
            <person name="Anantharaman K."/>
            <person name="Lane K.R."/>
            <person name="Thomas B.C."/>
            <person name="Pan C."/>
            <person name="Northen T.R."/>
            <person name="Banfield J.F."/>
        </authorList>
    </citation>
    <scope>NUCLEOTIDE SEQUENCE [LARGE SCALE GENOMIC DNA]</scope>
    <source>
        <strain evidence="1">NP_3</strain>
    </source>
</reference>
<evidence type="ECO:0000313" key="2">
    <source>
        <dbReference type="Proteomes" id="UP000318509"/>
    </source>
</evidence>
<name>A0A537KEG7_9BACT</name>
<evidence type="ECO:0008006" key="3">
    <source>
        <dbReference type="Google" id="ProtNLM"/>
    </source>
</evidence>